<feature type="compositionally biased region" description="Basic and acidic residues" evidence="1">
    <location>
        <begin position="26"/>
        <end position="42"/>
    </location>
</feature>
<feature type="region of interest" description="Disordered" evidence="1">
    <location>
        <begin position="26"/>
        <end position="59"/>
    </location>
</feature>
<name>A0ABV4I5W0_9ACTN</name>
<evidence type="ECO:0000313" key="3">
    <source>
        <dbReference type="EMBL" id="MEZ0494075.1"/>
    </source>
</evidence>
<protein>
    <submittedName>
        <fullName evidence="3">Uncharacterized protein</fullName>
    </submittedName>
</protein>
<reference evidence="3 4" key="1">
    <citation type="submission" date="2024-07" db="EMBL/GenBank/DDBJ databases">
        <authorList>
            <person name="Thanompreechachai J."/>
            <person name="Duangmal K."/>
        </authorList>
    </citation>
    <scope>NUCLEOTIDE SEQUENCE [LARGE SCALE GENOMIC DNA]</scope>
    <source>
        <strain evidence="3 4">TBRC 1896</strain>
    </source>
</reference>
<organism evidence="3 4">
    <name type="scientific">Kineococcus mangrovi</name>
    <dbReference type="NCBI Taxonomy" id="1660183"/>
    <lineage>
        <taxon>Bacteria</taxon>
        <taxon>Bacillati</taxon>
        <taxon>Actinomycetota</taxon>
        <taxon>Actinomycetes</taxon>
        <taxon>Kineosporiales</taxon>
        <taxon>Kineosporiaceae</taxon>
        <taxon>Kineococcus</taxon>
    </lineage>
</organism>
<comment type="caution">
    <text evidence="3">The sequence shown here is derived from an EMBL/GenBank/DDBJ whole genome shotgun (WGS) entry which is preliminary data.</text>
</comment>
<keyword evidence="4" id="KW-1185">Reference proteome</keyword>
<keyword evidence="2" id="KW-1133">Transmembrane helix</keyword>
<accession>A0ABV4I5W0</accession>
<keyword evidence="2" id="KW-0472">Membrane</keyword>
<gene>
    <name evidence="3" type="ORF">AB2L28_17700</name>
</gene>
<dbReference type="Proteomes" id="UP001566476">
    <property type="component" value="Unassembled WGS sequence"/>
</dbReference>
<evidence type="ECO:0000256" key="1">
    <source>
        <dbReference type="SAM" id="MobiDB-lite"/>
    </source>
</evidence>
<dbReference type="RefSeq" id="WP_370720309.1">
    <property type="nucleotide sequence ID" value="NZ_JBGGTQ010000009.1"/>
</dbReference>
<evidence type="ECO:0000256" key="2">
    <source>
        <dbReference type="SAM" id="Phobius"/>
    </source>
</evidence>
<dbReference type="EMBL" id="JBGGTQ010000009">
    <property type="protein sequence ID" value="MEZ0494075.1"/>
    <property type="molecule type" value="Genomic_DNA"/>
</dbReference>
<sequence length="59" mass="6376">MIVATIVAVGVVLVALVAVLVVRDRGRDRSARRQPGRDDFDRAASTGVATYRHEQSPNS</sequence>
<keyword evidence="2" id="KW-0812">Transmembrane</keyword>
<evidence type="ECO:0000313" key="4">
    <source>
        <dbReference type="Proteomes" id="UP001566476"/>
    </source>
</evidence>
<proteinExistence type="predicted"/>
<feature type="transmembrane region" description="Helical" evidence="2">
    <location>
        <begin position="6"/>
        <end position="23"/>
    </location>
</feature>